<keyword evidence="2" id="KW-0442">Lipid degradation</keyword>
<dbReference type="EMBL" id="MU006261">
    <property type="protein sequence ID" value="KAF2818094.1"/>
    <property type="molecule type" value="Genomic_DNA"/>
</dbReference>
<evidence type="ECO:0000256" key="2">
    <source>
        <dbReference type="ARBA" id="ARBA00022963"/>
    </source>
</evidence>
<dbReference type="Gene3D" id="3.40.1090.10">
    <property type="entry name" value="Cytosolic phospholipase A2 catalytic domain"/>
    <property type="match status" value="1"/>
</dbReference>
<accession>A0A6A6ZCQ9</accession>
<protein>
    <submittedName>
        <fullName evidence="3">Uncharacterized protein</fullName>
    </submittedName>
</protein>
<dbReference type="GO" id="GO:0047499">
    <property type="term" value="F:calcium-independent phospholipase A2 activity"/>
    <property type="evidence" value="ECO:0007669"/>
    <property type="project" value="TreeGrafter"/>
</dbReference>
<sequence length="613" mass="69828">MASHNNHDWLHVYQKEAKWFLMCGDALQNYPSTVLLIGTHEKEVAQAKLFPLHNGPKSRCLAHLSLNVATRDSDHPLLIASIDIDNAYNKLQSPPKHYGRIHHRVEWLSEQPTATSKNCFIDTVIGKLLLPFADVVCIFLDDFSIPEEAFHLLQRWTEAGKLGRSWKLQVIFVTSRSQMHRNISNIAMPGEVRHVRLTPANSKYAHLHRHRVLQNSILLGVKVVRKRRDASRLLFSATHLNVFFKLAVQRMASCFLPKFDFIVAARHLNPIDDQLGDHLQTFLKLCARNQTSQDFILRYLASIIILDSLPLGMHRGLIVLMFSLRRNIHECIEVFKHLAQRIFSRHNRFGDSVFAKLFGFLSSLLTDSLYGADEMEACVKEAFGLDARLFGSSSSNSPVSGLKIAVTIMTVSNSRLCILSNYNGGGVRQGNSSTSILLPRYLQDGGAGKHNNPIDPAEWEAQAIWDTVPDLALSIGTGYARDPGSPQVVSHRLRFSDRFFPRLFRLFNALLNAQDSWNDHLNRKKSDEKHKYFRINIPLDKEHPLDNVPVPSKHSTLCQGSIRCRSPDTRALLERISEQYPTASFYTEDAIDQYLRIRLKKKQDSQKTRNLYI</sequence>
<evidence type="ECO:0000313" key="4">
    <source>
        <dbReference type="Proteomes" id="UP000799424"/>
    </source>
</evidence>
<dbReference type="Proteomes" id="UP000799424">
    <property type="component" value="Unassembled WGS sequence"/>
</dbReference>
<dbReference type="OrthoDB" id="194358at2759"/>
<dbReference type="GO" id="GO:0016020">
    <property type="term" value="C:membrane"/>
    <property type="evidence" value="ECO:0007669"/>
    <property type="project" value="TreeGrafter"/>
</dbReference>
<keyword evidence="2" id="KW-0443">Lipid metabolism</keyword>
<dbReference type="GO" id="GO:0016042">
    <property type="term" value="P:lipid catabolic process"/>
    <property type="evidence" value="ECO:0007669"/>
    <property type="project" value="UniProtKB-KW"/>
</dbReference>
<dbReference type="InterPro" id="IPR016035">
    <property type="entry name" value="Acyl_Trfase/lysoPLipase"/>
</dbReference>
<name>A0A6A6ZCQ9_9PLEO</name>
<organism evidence="3 4">
    <name type="scientific">Ophiobolus disseminans</name>
    <dbReference type="NCBI Taxonomy" id="1469910"/>
    <lineage>
        <taxon>Eukaryota</taxon>
        <taxon>Fungi</taxon>
        <taxon>Dikarya</taxon>
        <taxon>Ascomycota</taxon>
        <taxon>Pezizomycotina</taxon>
        <taxon>Dothideomycetes</taxon>
        <taxon>Pleosporomycetidae</taxon>
        <taxon>Pleosporales</taxon>
        <taxon>Pleosporineae</taxon>
        <taxon>Phaeosphaeriaceae</taxon>
        <taxon>Ophiobolus</taxon>
    </lineage>
</organism>
<dbReference type="SUPFAM" id="SSF52151">
    <property type="entry name" value="FabD/lysophospholipase-like"/>
    <property type="match status" value="1"/>
</dbReference>
<dbReference type="GO" id="GO:0019369">
    <property type="term" value="P:arachidonate metabolic process"/>
    <property type="evidence" value="ECO:0007669"/>
    <property type="project" value="TreeGrafter"/>
</dbReference>
<dbReference type="PANTHER" id="PTHR24185:SF1">
    <property type="entry name" value="CALCIUM-INDEPENDENT PHOSPHOLIPASE A2-GAMMA"/>
    <property type="match status" value="1"/>
</dbReference>
<evidence type="ECO:0000256" key="1">
    <source>
        <dbReference type="ARBA" id="ARBA00022801"/>
    </source>
</evidence>
<dbReference type="PANTHER" id="PTHR24185">
    <property type="entry name" value="CALCIUM-INDEPENDENT PHOSPHOLIPASE A2-GAMMA"/>
    <property type="match status" value="1"/>
</dbReference>
<evidence type="ECO:0000313" key="3">
    <source>
        <dbReference type="EMBL" id="KAF2818094.1"/>
    </source>
</evidence>
<keyword evidence="1" id="KW-0378">Hydrolase</keyword>
<proteinExistence type="predicted"/>
<keyword evidence="4" id="KW-1185">Reference proteome</keyword>
<reference evidence="3" key="1">
    <citation type="journal article" date="2020" name="Stud. Mycol.">
        <title>101 Dothideomycetes genomes: a test case for predicting lifestyles and emergence of pathogens.</title>
        <authorList>
            <person name="Haridas S."/>
            <person name="Albert R."/>
            <person name="Binder M."/>
            <person name="Bloem J."/>
            <person name="Labutti K."/>
            <person name="Salamov A."/>
            <person name="Andreopoulos B."/>
            <person name="Baker S."/>
            <person name="Barry K."/>
            <person name="Bills G."/>
            <person name="Bluhm B."/>
            <person name="Cannon C."/>
            <person name="Castanera R."/>
            <person name="Culley D."/>
            <person name="Daum C."/>
            <person name="Ezra D."/>
            <person name="Gonzalez J."/>
            <person name="Henrissat B."/>
            <person name="Kuo A."/>
            <person name="Liang C."/>
            <person name="Lipzen A."/>
            <person name="Lutzoni F."/>
            <person name="Magnuson J."/>
            <person name="Mondo S."/>
            <person name="Nolan M."/>
            <person name="Ohm R."/>
            <person name="Pangilinan J."/>
            <person name="Park H.-J."/>
            <person name="Ramirez L."/>
            <person name="Alfaro M."/>
            <person name="Sun H."/>
            <person name="Tritt A."/>
            <person name="Yoshinaga Y."/>
            <person name="Zwiers L.-H."/>
            <person name="Turgeon B."/>
            <person name="Goodwin S."/>
            <person name="Spatafora J."/>
            <person name="Crous P."/>
            <person name="Grigoriev I."/>
        </authorList>
    </citation>
    <scope>NUCLEOTIDE SEQUENCE</scope>
    <source>
        <strain evidence="3">CBS 113818</strain>
    </source>
</reference>
<gene>
    <name evidence="3" type="ORF">CC86DRAFT_399402</name>
</gene>
<dbReference type="AlphaFoldDB" id="A0A6A6ZCQ9"/>